<reference evidence="2 3" key="1">
    <citation type="submission" date="2018-10" db="EMBL/GenBank/DDBJ databases">
        <title>Pan-genome distribution and transcriptional activeness of fungal secondary metabolism genes in Aspergillus section Fumigati.</title>
        <authorList>
            <person name="Takahashi H."/>
            <person name="Umemura M."/>
            <person name="Ninomiya A."/>
            <person name="Kusuya Y."/>
            <person name="Urayama S."/>
            <person name="Shimizu M."/>
            <person name="Watanabe A."/>
            <person name="Kamei K."/>
            <person name="Yaguchi T."/>
            <person name="Hagiwara D."/>
        </authorList>
    </citation>
    <scope>NUCLEOTIDE SEQUENCE [LARGE SCALE GENOMIC DNA]</scope>
    <source>
        <strain evidence="2 3">IFM 55266</strain>
    </source>
</reference>
<dbReference type="GeneID" id="67009309"/>
<feature type="transmembrane region" description="Helical" evidence="1">
    <location>
        <begin position="45"/>
        <end position="71"/>
    </location>
</feature>
<dbReference type="AlphaFoldDB" id="A0A9P3BI69"/>
<keyword evidence="1" id="KW-0472">Membrane</keyword>
<comment type="caution">
    <text evidence="2">The sequence shown here is derived from an EMBL/GenBank/DDBJ whole genome shotgun (WGS) entry which is preliminary data.</text>
</comment>
<dbReference type="RefSeq" id="XP_043162473.1">
    <property type="nucleotide sequence ID" value="XM_043306538.1"/>
</dbReference>
<name>A0A9P3BI69_9EURO</name>
<evidence type="ECO:0000256" key="1">
    <source>
        <dbReference type="SAM" id="Phobius"/>
    </source>
</evidence>
<sequence>MTGYAGNRVTEYVPLSAQNAAMENDPDAPHYGQHKLRKRTLWGRIGTIGILTLYLGSALLLPSVALLALIWKESTAAVSGGQPQAPWIQIINARWISKLITICTALIRIIIALQASQATAMIASVILEAIGTPLLHAPFFSIIRAASTSPHVFLFPPRLLPRRSILSFCVCILAFLEIIVTIASQFLSTLLISDLADGVFINSNNSTDILLFRYNGEITSPWWSTSPAASYTFAEASQSFSEGPGFQDTGHTYRAFLPFETETQRTNLRRYHGPAPVTDNRVICMRPSLFNLTLDGDSVLRLAGQMSLNGSVYPTLNETNTSHYYDFNCVVPPGLSHGNATKGVSSLCSPTRLGIINSADQLVPQTVSWLFYILDVLSEDANEWIIRSQKKYEVGTIRGDGPWAVVSNGSTNTESLRMTACITNTFSRTFVVDMESSWDGLEPRLLWSSDGFNTSGSRQQLRASLTPDSLNRRGVLSLSPRSQWEEYNDGVPQKGINSTFSVWPFLTSLPIPLASYLPENSTRPNPGVLLSKENTFYIDNAHLAHVDLFQDTLIATGSPALAIQTLITRSSQMVYYELLPRLDTTARAVIASTTAALTPTRWTGFIIAVVIIATHFIVVLITAVVFLKYTQSSFLGEYWQVVSQVVTKDTRPILEQAVDMKDSEIERWGQYQESRLAGQSFVRYRRDGRVILELEGRDG</sequence>
<proteinExistence type="predicted"/>
<protein>
    <submittedName>
        <fullName evidence="2">Uncharacterized protein</fullName>
    </submittedName>
</protein>
<evidence type="ECO:0000313" key="3">
    <source>
        <dbReference type="Proteomes" id="UP001043456"/>
    </source>
</evidence>
<keyword evidence="3" id="KW-1185">Reference proteome</keyword>
<dbReference type="OrthoDB" id="5428040at2759"/>
<accession>A0A9P3BI69</accession>
<feature type="transmembrane region" description="Helical" evidence="1">
    <location>
        <begin position="165"/>
        <end position="187"/>
    </location>
</feature>
<keyword evidence="1" id="KW-0812">Transmembrane</keyword>
<keyword evidence="1" id="KW-1133">Transmembrane helix</keyword>
<gene>
    <name evidence="2" type="ORF">Asppvi_010699</name>
</gene>
<feature type="transmembrane region" description="Helical" evidence="1">
    <location>
        <begin position="602"/>
        <end position="627"/>
    </location>
</feature>
<dbReference type="Proteomes" id="UP001043456">
    <property type="component" value="Unassembled WGS sequence"/>
</dbReference>
<evidence type="ECO:0000313" key="2">
    <source>
        <dbReference type="EMBL" id="GIJ91727.1"/>
    </source>
</evidence>
<dbReference type="EMBL" id="BHVY01000008">
    <property type="protein sequence ID" value="GIJ91727.1"/>
    <property type="molecule type" value="Genomic_DNA"/>
</dbReference>
<feature type="transmembrane region" description="Helical" evidence="1">
    <location>
        <begin position="91"/>
        <end position="111"/>
    </location>
</feature>
<organism evidence="2 3">
    <name type="scientific">Aspergillus pseudoviridinutans</name>
    <dbReference type="NCBI Taxonomy" id="1517512"/>
    <lineage>
        <taxon>Eukaryota</taxon>
        <taxon>Fungi</taxon>
        <taxon>Dikarya</taxon>
        <taxon>Ascomycota</taxon>
        <taxon>Pezizomycotina</taxon>
        <taxon>Eurotiomycetes</taxon>
        <taxon>Eurotiomycetidae</taxon>
        <taxon>Eurotiales</taxon>
        <taxon>Aspergillaceae</taxon>
        <taxon>Aspergillus</taxon>
        <taxon>Aspergillus subgen. Fumigati</taxon>
    </lineage>
</organism>